<dbReference type="EMBL" id="QCYY01000781">
    <property type="protein sequence ID" value="ROT82731.1"/>
    <property type="molecule type" value="Genomic_DNA"/>
</dbReference>
<feature type="compositionally biased region" description="Basic residues" evidence="1">
    <location>
        <begin position="451"/>
        <end position="461"/>
    </location>
</feature>
<feature type="compositionally biased region" description="Polar residues" evidence="1">
    <location>
        <begin position="463"/>
        <end position="481"/>
    </location>
</feature>
<keyword evidence="2" id="KW-0812">Transmembrane</keyword>
<proteinExistence type="predicted"/>
<evidence type="ECO:0000256" key="1">
    <source>
        <dbReference type="SAM" id="MobiDB-lite"/>
    </source>
</evidence>
<feature type="transmembrane region" description="Helical" evidence="2">
    <location>
        <begin position="84"/>
        <end position="109"/>
    </location>
</feature>
<evidence type="ECO:0000313" key="4">
    <source>
        <dbReference type="Proteomes" id="UP000283509"/>
    </source>
</evidence>
<feature type="transmembrane region" description="Helical" evidence="2">
    <location>
        <begin position="191"/>
        <end position="214"/>
    </location>
</feature>
<feature type="transmembrane region" description="Helical" evidence="2">
    <location>
        <begin position="116"/>
        <end position="135"/>
    </location>
</feature>
<keyword evidence="4" id="KW-1185">Reference proteome</keyword>
<reference evidence="3 4" key="1">
    <citation type="submission" date="2018-04" db="EMBL/GenBank/DDBJ databases">
        <authorList>
            <person name="Zhang X."/>
            <person name="Yuan J."/>
            <person name="Li F."/>
            <person name="Xiang J."/>
        </authorList>
    </citation>
    <scope>NUCLEOTIDE SEQUENCE [LARGE SCALE GENOMIC DNA]</scope>
    <source>
        <tissue evidence="3">Muscle</tissue>
    </source>
</reference>
<evidence type="ECO:0000313" key="3">
    <source>
        <dbReference type="EMBL" id="ROT82731.1"/>
    </source>
</evidence>
<organism evidence="3 4">
    <name type="scientific">Penaeus vannamei</name>
    <name type="common">Whiteleg shrimp</name>
    <name type="synonym">Litopenaeus vannamei</name>
    <dbReference type="NCBI Taxonomy" id="6689"/>
    <lineage>
        <taxon>Eukaryota</taxon>
        <taxon>Metazoa</taxon>
        <taxon>Ecdysozoa</taxon>
        <taxon>Arthropoda</taxon>
        <taxon>Crustacea</taxon>
        <taxon>Multicrustacea</taxon>
        <taxon>Malacostraca</taxon>
        <taxon>Eumalacostraca</taxon>
        <taxon>Eucarida</taxon>
        <taxon>Decapoda</taxon>
        <taxon>Dendrobranchiata</taxon>
        <taxon>Penaeoidea</taxon>
        <taxon>Penaeidae</taxon>
        <taxon>Penaeus</taxon>
    </lineage>
</organism>
<feature type="transmembrane region" description="Helical" evidence="2">
    <location>
        <begin position="155"/>
        <end position="179"/>
    </location>
</feature>
<sequence>MTCPPRHCGTVDQHQFSRSPHPSQRHNHLDYTLNKLFEAALSLTAGLGPLPSLPFPSLPCPSSPPFPSFFTLSYSPSSSLFRPVFFFLSYFASLSSSLLLFFSSFSLLFFSFFKSLLVLSFFSSPVPSFSLFSVLSSTSSLSFSFSFFKLLPRPLLPVPLLIFLLFKSFSYFLLLLLYFPSFFSLSFSSSLLLLLTSFSFSLLHLVLLRFPFLVSNSSALLPPSPFLSSLVSFRSILPLSSFPLSPLLPPLPSPPLSLSLFLPLSPPLHTQRHPLPPNHQSNTHTQPDAHTFLSCRRFISSRKNKSIRTSAFVLPVALPWLLWNRATVRTDRSVLEGPSHPFRSFPMLMGVAITGLGILDRQPLLQTLKIFWNKLPGGLGCRPVGTKEADRRAAPGRVNAPAESTLLETWRTYQPLTHRHVRRSETIATSRNMLRSLRRVRGSITTANSRSSHRTSAKPSRRIIQSQGQLISASPHSNASHSTRRLDSALRRRS</sequence>
<accession>A0A423U202</accession>
<dbReference type="Proteomes" id="UP000283509">
    <property type="component" value="Unassembled WGS sequence"/>
</dbReference>
<reference evidence="3 4" key="2">
    <citation type="submission" date="2019-01" db="EMBL/GenBank/DDBJ databases">
        <title>The decoding of complex shrimp genome reveals the adaptation for benthos swimmer, frequently molting mechanism and breeding impact on genome.</title>
        <authorList>
            <person name="Sun Y."/>
            <person name="Gao Y."/>
            <person name="Yu Y."/>
        </authorList>
    </citation>
    <scope>NUCLEOTIDE SEQUENCE [LARGE SCALE GENOMIC DNA]</scope>
    <source>
        <tissue evidence="3">Muscle</tissue>
    </source>
</reference>
<name>A0A423U202_PENVA</name>
<feature type="compositionally biased region" description="Basic and acidic residues" evidence="1">
    <location>
        <begin position="484"/>
        <end position="494"/>
    </location>
</feature>
<protein>
    <submittedName>
        <fullName evidence="3">Uncharacterized protein</fullName>
    </submittedName>
</protein>
<gene>
    <name evidence="3" type="ORF">C7M84_024102</name>
</gene>
<evidence type="ECO:0000256" key="2">
    <source>
        <dbReference type="SAM" id="Phobius"/>
    </source>
</evidence>
<feature type="region of interest" description="Disordered" evidence="1">
    <location>
        <begin position="439"/>
        <end position="494"/>
    </location>
</feature>
<keyword evidence="2" id="KW-0472">Membrane</keyword>
<dbReference type="AlphaFoldDB" id="A0A423U202"/>
<comment type="caution">
    <text evidence="3">The sequence shown here is derived from an EMBL/GenBank/DDBJ whole genome shotgun (WGS) entry which is preliminary data.</text>
</comment>
<keyword evidence="2" id="KW-1133">Transmembrane helix</keyword>